<accession>A0A9P5D7Y2</accession>
<protein>
    <submittedName>
        <fullName evidence="2">Uncharacterized protein</fullName>
    </submittedName>
</protein>
<dbReference type="RefSeq" id="XP_035324867.1">
    <property type="nucleotide sequence ID" value="XM_035463443.1"/>
</dbReference>
<keyword evidence="1" id="KW-0732">Signal</keyword>
<sequence>MVRALLLSALALAFGSGTLPAYDDVRARRQIVTEISRQLSRDIPSSARNDLMDFLDRWRSSKLTFIMEQEVRLTDACDDDCAALGCNMPRLVTSRVSDTHAIRDTFPGSALGAAALCHLIGG</sequence>
<keyword evidence="3" id="KW-1185">Reference proteome</keyword>
<dbReference type="AlphaFoldDB" id="A0A9P5D7Y2"/>
<feature type="chain" id="PRO_5040229580" evidence="1">
    <location>
        <begin position="21"/>
        <end position="122"/>
    </location>
</feature>
<evidence type="ECO:0000313" key="3">
    <source>
        <dbReference type="Proteomes" id="UP000749293"/>
    </source>
</evidence>
<evidence type="ECO:0000313" key="2">
    <source>
        <dbReference type="EMBL" id="KAF4126215.1"/>
    </source>
</evidence>
<organism evidence="2 3">
    <name type="scientific">Geosmithia morbida</name>
    <dbReference type="NCBI Taxonomy" id="1094350"/>
    <lineage>
        <taxon>Eukaryota</taxon>
        <taxon>Fungi</taxon>
        <taxon>Dikarya</taxon>
        <taxon>Ascomycota</taxon>
        <taxon>Pezizomycotina</taxon>
        <taxon>Sordariomycetes</taxon>
        <taxon>Hypocreomycetidae</taxon>
        <taxon>Hypocreales</taxon>
        <taxon>Bionectriaceae</taxon>
        <taxon>Geosmithia</taxon>
    </lineage>
</organism>
<reference evidence="2" key="1">
    <citation type="submission" date="2020-03" db="EMBL/GenBank/DDBJ databases">
        <title>Site-based positive gene gene selection in Geosmithia morbida across the United States reveals a broad range of putative effectors and factors for local host and environmental adapation.</title>
        <authorList>
            <person name="Onufrak A."/>
            <person name="Murdoch R.W."/>
            <person name="Gazis R."/>
            <person name="Huff M."/>
            <person name="Staton M."/>
            <person name="Klingeman W."/>
            <person name="Hadziabdic D."/>
        </authorList>
    </citation>
    <scope>NUCLEOTIDE SEQUENCE</scope>
    <source>
        <strain evidence="2">1262</strain>
    </source>
</reference>
<dbReference type="GeneID" id="55967691"/>
<evidence type="ECO:0000256" key="1">
    <source>
        <dbReference type="SAM" id="SignalP"/>
    </source>
</evidence>
<name>A0A9P5D7Y2_9HYPO</name>
<feature type="signal peptide" evidence="1">
    <location>
        <begin position="1"/>
        <end position="20"/>
    </location>
</feature>
<gene>
    <name evidence="2" type="ORF">GMORB2_1461</name>
</gene>
<comment type="caution">
    <text evidence="2">The sequence shown here is derived from an EMBL/GenBank/DDBJ whole genome shotgun (WGS) entry which is preliminary data.</text>
</comment>
<dbReference type="EMBL" id="JAANYQ010000002">
    <property type="protein sequence ID" value="KAF4126215.1"/>
    <property type="molecule type" value="Genomic_DNA"/>
</dbReference>
<dbReference type="Proteomes" id="UP000749293">
    <property type="component" value="Unassembled WGS sequence"/>
</dbReference>
<proteinExistence type="predicted"/>